<dbReference type="GO" id="GO:0003680">
    <property type="term" value="F:minor groove of adenine-thymine-rich DNA binding"/>
    <property type="evidence" value="ECO:0007669"/>
    <property type="project" value="TreeGrafter"/>
</dbReference>
<dbReference type="Gene3D" id="1.10.287.1050">
    <property type="entry name" value="H-NS histone-like proteins"/>
    <property type="match status" value="1"/>
</dbReference>
<dbReference type="Gene3D" id="4.10.430.10">
    <property type="entry name" value="Histone-like protein H-NS, C-terminal domain"/>
    <property type="match status" value="1"/>
</dbReference>
<dbReference type="GO" id="GO:0003681">
    <property type="term" value="F:bent DNA binding"/>
    <property type="evidence" value="ECO:0007669"/>
    <property type="project" value="TreeGrafter"/>
</dbReference>
<dbReference type="InterPro" id="IPR027454">
    <property type="entry name" value="Histone_HNS_N"/>
</dbReference>
<accession>A0A4Y8UGJ5</accession>
<keyword evidence="4" id="KW-0238">DNA-binding</keyword>
<dbReference type="InterPro" id="IPR037150">
    <property type="entry name" value="H-NS_C_dom_sf"/>
</dbReference>
<sequence length="140" mass="15097">MKESALLIFAKSKAKAKAEARRLEQPQLEKLIASLNEALVDLKKKSSAKAEAEKSAKLKQIQALMAKSGLTEQDLKALSGGAKRGRKASAAKAGKKRASVAPKYRLLVNGQEHLWTGRGRKPKVYAEYVASGGDLQALLI</sequence>
<evidence type="ECO:0000313" key="7">
    <source>
        <dbReference type="EMBL" id="TFH67492.1"/>
    </source>
</evidence>
<dbReference type="SMART" id="SM00528">
    <property type="entry name" value="HNS"/>
    <property type="match status" value="1"/>
</dbReference>
<dbReference type="SUPFAM" id="SSF81273">
    <property type="entry name" value="H-NS histone-like proteins"/>
    <property type="match status" value="1"/>
</dbReference>
<gene>
    <name evidence="7" type="ORF">E3W66_08365</name>
</gene>
<comment type="subcellular location">
    <subcellularLocation>
        <location evidence="1">Cytoplasm</location>
        <location evidence="1">Nucleoid</location>
    </subcellularLocation>
</comment>
<keyword evidence="8" id="KW-1185">Reference proteome</keyword>
<dbReference type="OrthoDB" id="6088948at2"/>
<dbReference type="EMBL" id="SPIA01000003">
    <property type="protein sequence ID" value="TFH67492.1"/>
    <property type="molecule type" value="Genomic_DNA"/>
</dbReference>
<evidence type="ECO:0000256" key="4">
    <source>
        <dbReference type="ARBA" id="ARBA00023125"/>
    </source>
</evidence>
<comment type="caution">
    <text evidence="7">The sequence shown here is derived from an EMBL/GenBank/DDBJ whole genome shotgun (WGS) entry which is preliminary data.</text>
</comment>
<feature type="region of interest" description="Disordered" evidence="5">
    <location>
        <begin position="78"/>
        <end position="99"/>
    </location>
</feature>
<dbReference type="InterPro" id="IPR054180">
    <property type="entry name" value="H-NS-like_N"/>
</dbReference>
<feature type="domain" description="DNA-binding protein H-NS-like C-terminal" evidence="6">
    <location>
        <begin position="94"/>
        <end position="140"/>
    </location>
</feature>
<protein>
    <submittedName>
        <fullName evidence="7">H-NS histone family protein</fullName>
    </submittedName>
</protein>
<name>A0A4Y8UGJ5_9GAMM</name>
<dbReference type="GO" id="GO:0001217">
    <property type="term" value="F:DNA-binding transcription repressor activity"/>
    <property type="evidence" value="ECO:0007669"/>
    <property type="project" value="TreeGrafter"/>
</dbReference>
<evidence type="ECO:0000256" key="1">
    <source>
        <dbReference type="ARBA" id="ARBA00004453"/>
    </source>
</evidence>
<dbReference type="GO" id="GO:0000976">
    <property type="term" value="F:transcription cis-regulatory region binding"/>
    <property type="evidence" value="ECO:0007669"/>
    <property type="project" value="TreeGrafter"/>
</dbReference>
<evidence type="ECO:0000256" key="5">
    <source>
        <dbReference type="SAM" id="MobiDB-lite"/>
    </source>
</evidence>
<dbReference type="Pfam" id="PF00816">
    <property type="entry name" value="Histone_HNS"/>
    <property type="match status" value="1"/>
</dbReference>
<dbReference type="GO" id="GO:0005829">
    <property type="term" value="C:cytosol"/>
    <property type="evidence" value="ECO:0007669"/>
    <property type="project" value="TreeGrafter"/>
</dbReference>
<dbReference type="PANTHER" id="PTHR38097">
    <property type="match status" value="1"/>
</dbReference>
<dbReference type="GO" id="GO:0046983">
    <property type="term" value="F:protein dimerization activity"/>
    <property type="evidence" value="ECO:0007669"/>
    <property type="project" value="InterPro"/>
</dbReference>
<dbReference type="AlphaFoldDB" id="A0A4Y8UGJ5"/>
<keyword evidence="3" id="KW-0963">Cytoplasm</keyword>
<dbReference type="GO" id="GO:0009295">
    <property type="term" value="C:nucleoid"/>
    <property type="evidence" value="ECO:0007669"/>
    <property type="project" value="UniProtKB-SubCell"/>
</dbReference>
<dbReference type="Proteomes" id="UP000298133">
    <property type="component" value="Unassembled WGS sequence"/>
</dbReference>
<dbReference type="Pfam" id="PF22470">
    <property type="entry name" value="Histone_HNS_N"/>
    <property type="match status" value="1"/>
</dbReference>
<evidence type="ECO:0000256" key="2">
    <source>
        <dbReference type="ARBA" id="ARBA00010610"/>
    </source>
</evidence>
<reference evidence="7 8" key="1">
    <citation type="submission" date="2019-03" db="EMBL/GenBank/DDBJ databases">
        <title>Draft genome of Gammaproteobacteria bacterium LSUCC0057, a member of the SAR92 clade.</title>
        <authorList>
            <person name="Lanclos V.C."/>
            <person name="Doiron C."/>
            <person name="Henson M.W."/>
            <person name="Thrash J.C."/>
        </authorList>
    </citation>
    <scope>NUCLEOTIDE SEQUENCE [LARGE SCALE GENOMIC DNA]</scope>
    <source>
        <strain evidence="7 8">LSUCC0057</strain>
    </source>
</reference>
<evidence type="ECO:0000313" key="8">
    <source>
        <dbReference type="Proteomes" id="UP000298133"/>
    </source>
</evidence>
<evidence type="ECO:0000256" key="3">
    <source>
        <dbReference type="ARBA" id="ARBA00022490"/>
    </source>
</evidence>
<dbReference type="InterPro" id="IPR027444">
    <property type="entry name" value="H-NS_C_dom"/>
</dbReference>
<feature type="compositionally biased region" description="Basic residues" evidence="5">
    <location>
        <begin position="83"/>
        <end position="98"/>
    </location>
</feature>
<dbReference type="PANTHER" id="PTHR38097:SF2">
    <property type="entry name" value="DNA-BINDING PROTEIN STPA"/>
    <property type="match status" value="1"/>
</dbReference>
<evidence type="ECO:0000259" key="6">
    <source>
        <dbReference type="SMART" id="SM00528"/>
    </source>
</evidence>
<dbReference type="GO" id="GO:0032993">
    <property type="term" value="C:protein-DNA complex"/>
    <property type="evidence" value="ECO:0007669"/>
    <property type="project" value="TreeGrafter"/>
</dbReference>
<organism evidence="7 8">
    <name type="scientific">Gammaproteobacteria bacterium LSUCC0057</name>
    <dbReference type="NCBI Taxonomy" id="2559237"/>
    <lineage>
        <taxon>Bacteria</taxon>
        <taxon>Pseudomonadati</taxon>
        <taxon>Pseudomonadota</taxon>
        <taxon>Gammaproteobacteria</taxon>
        <taxon>Cellvibrionales</taxon>
        <taxon>Porticoccaceae</taxon>
        <taxon>SAR92 clade</taxon>
    </lineage>
</organism>
<proteinExistence type="inferred from homology"/>
<comment type="similarity">
    <text evidence="2">Belongs to the histone-like protein H-NS family.</text>
</comment>